<proteinExistence type="predicted"/>
<sequence>MIPAATTSAGSAGLDTPRSVRAGVLDVAYSETGPAVLLLHGFPYDVQIPTAT</sequence>
<dbReference type="EMBL" id="JBIAHM010000001">
    <property type="protein sequence ID" value="MFE9597225.1"/>
    <property type="molecule type" value="Genomic_DNA"/>
</dbReference>
<dbReference type="Proteomes" id="UP001601303">
    <property type="component" value="Unassembled WGS sequence"/>
</dbReference>
<name>A0ABW6LTI6_9ACTN</name>
<dbReference type="RefSeq" id="WP_388101708.1">
    <property type="nucleotide sequence ID" value="NZ_JBIAHM010000001.1"/>
</dbReference>
<reference evidence="1 2" key="1">
    <citation type="submission" date="2024-10" db="EMBL/GenBank/DDBJ databases">
        <title>The Natural Products Discovery Center: Release of the First 8490 Sequenced Strains for Exploring Actinobacteria Biosynthetic Diversity.</title>
        <authorList>
            <person name="Kalkreuter E."/>
            <person name="Kautsar S.A."/>
            <person name="Yang D."/>
            <person name="Bader C.D."/>
            <person name="Teijaro C.N."/>
            <person name="Fluegel L."/>
            <person name="Davis C.M."/>
            <person name="Simpson J.R."/>
            <person name="Lauterbach L."/>
            <person name="Steele A.D."/>
            <person name="Gui C."/>
            <person name="Meng S."/>
            <person name="Li G."/>
            <person name="Viehrig K."/>
            <person name="Ye F."/>
            <person name="Su P."/>
            <person name="Kiefer A.F."/>
            <person name="Nichols A."/>
            <person name="Cepeda A.J."/>
            <person name="Yan W."/>
            <person name="Fan B."/>
            <person name="Jiang Y."/>
            <person name="Adhikari A."/>
            <person name="Zheng C.-J."/>
            <person name="Schuster L."/>
            <person name="Cowan T.M."/>
            <person name="Smanski M.J."/>
            <person name="Chevrette M.G."/>
            <person name="De Carvalho L.P.S."/>
            <person name="Shen B."/>
        </authorList>
    </citation>
    <scope>NUCLEOTIDE SEQUENCE [LARGE SCALE GENOMIC DNA]</scope>
    <source>
        <strain evidence="1 2">NPDC006488</strain>
    </source>
</reference>
<protein>
    <recommendedName>
        <fullName evidence="3">Alpha/beta hydrolase</fullName>
    </recommendedName>
</protein>
<comment type="caution">
    <text evidence="1">The sequence shown here is derived from an EMBL/GenBank/DDBJ whole genome shotgun (WGS) entry which is preliminary data.</text>
</comment>
<organism evidence="1 2">
    <name type="scientific">Streptomyces hokutonensis</name>
    <dbReference type="NCBI Taxonomy" id="1306990"/>
    <lineage>
        <taxon>Bacteria</taxon>
        <taxon>Bacillati</taxon>
        <taxon>Actinomycetota</taxon>
        <taxon>Actinomycetes</taxon>
        <taxon>Kitasatosporales</taxon>
        <taxon>Streptomycetaceae</taxon>
        <taxon>Streptomyces</taxon>
    </lineage>
</organism>
<evidence type="ECO:0000313" key="2">
    <source>
        <dbReference type="Proteomes" id="UP001601303"/>
    </source>
</evidence>
<accession>A0ABW6LTI6</accession>
<gene>
    <name evidence="1" type="ORF">ACFYNQ_01450</name>
</gene>
<evidence type="ECO:0000313" key="1">
    <source>
        <dbReference type="EMBL" id="MFE9597225.1"/>
    </source>
</evidence>
<evidence type="ECO:0008006" key="3">
    <source>
        <dbReference type="Google" id="ProtNLM"/>
    </source>
</evidence>
<keyword evidence="2" id="KW-1185">Reference proteome</keyword>